<evidence type="ECO:0000259" key="3">
    <source>
        <dbReference type="Pfam" id="PF14346"/>
    </source>
</evidence>
<organism evidence="4 5">
    <name type="scientific">Marinihelvus fidelis</name>
    <dbReference type="NCBI Taxonomy" id="2613842"/>
    <lineage>
        <taxon>Bacteria</taxon>
        <taxon>Pseudomonadati</taxon>
        <taxon>Pseudomonadota</taxon>
        <taxon>Gammaproteobacteria</taxon>
        <taxon>Chromatiales</taxon>
        <taxon>Wenzhouxiangellaceae</taxon>
        <taxon>Marinihelvus</taxon>
    </lineage>
</organism>
<reference evidence="4 5" key="1">
    <citation type="submission" date="2019-09" db="EMBL/GenBank/DDBJ databases">
        <title>Wenzhouxiangella sp. Genome sequencing and assembly.</title>
        <authorList>
            <person name="Zhang R."/>
        </authorList>
    </citation>
    <scope>NUCLEOTIDE SEQUENCE [LARGE SCALE GENOMIC DNA]</scope>
    <source>
        <strain evidence="4 5">W260</strain>
    </source>
</reference>
<name>A0A5N0T439_9GAMM</name>
<feature type="signal peptide" evidence="2">
    <location>
        <begin position="1"/>
        <end position="17"/>
    </location>
</feature>
<dbReference type="RefSeq" id="WP_150865434.1">
    <property type="nucleotide sequence ID" value="NZ_VYXP01000013.1"/>
</dbReference>
<evidence type="ECO:0000313" key="5">
    <source>
        <dbReference type="Proteomes" id="UP000325372"/>
    </source>
</evidence>
<feature type="domain" description="DUF4398" evidence="3">
    <location>
        <begin position="27"/>
        <end position="100"/>
    </location>
</feature>
<sequence length="121" mass="13652">MARFIVLLSFALLVGCAAQPPGPEIFESAERAIAAAEQAGAEELSPVELRFARERLQLARTAVENRKYDAALFAIEQSEINSELAIEQSRTARERRRLNELRRSNEELQQELTGIYGEDFE</sequence>
<keyword evidence="2" id="KW-0732">Signal</keyword>
<comment type="caution">
    <text evidence="4">The sequence shown here is derived from an EMBL/GenBank/DDBJ whole genome shotgun (WGS) entry which is preliminary data.</text>
</comment>
<feature type="coiled-coil region" evidence="1">
    <location>
        <begin position="91"/>
        <end position="118"/>
    </location>
</feature>
<dbReference type="EMBL" id="VYXP01000013">
    <property type="protein sequence ID" value="KAA9129622.1"/>
    <property type="molecule type" value="Genomic_DNA"/>
</dbReference>
<protein>
    <submittedName>
        <fullName evidence="4">DUF4398 domain-containing protein</fullName>
    </submittedName>
</protein>
<accession>A0A5N0T439</accession>
<evidence type="ECO:0000313" key="4">
    <source>
        <dbReference type="EMBL" id="KAA9129622.1"/>
    </source>
</evidence>
<dbReference type="Pfam" id="PF14346">
    <property type="entry name" value="DUF4398"/>
    <property type="match status" value="1"/>
</dbReference>
<dbReference type="AlphaFoldDB" id="A0A5N0T439"/>
<dbReference type="Gene3D" id="1.20.1270.390">
    <property type="match status" value="1"/>
</dbReference>
<keyword evidence="5" id="KW-1185">Reference proteome</keyword>
<dbReference type="InterPro" id="IPR025511">
    <property type="entry name" value="DUF4398"/>
</dbReference>
<evidence type="ECO:0000256" key="2">
    <source>
        <dbReference type="SAM" id="SignalP"/>
    </source>
</evidence>
<dbReference type="Proteomes" id="UP000325372">
    <property type="component" value="Unassembled WGS sequence"/>
</dbReference>
<dbReference type="PROSITE" id="PS51257">
    <property type="entry name" value="PROKAR_LIPOPROTEIN"/>
    <property type="match status" value="1"/>
</dbReference>
<evidence type="ECO:0000256" key="1">
    <source>
        <dbReference type="SAM" id="Coils"/>
    </source>
</evidence>
<feature type="chain" id="PRO_5024401440" evidence="2">
    <location>
        <begin position="18"/>
        <end position="121"/>
    </location>
</feature>
<proteinExistence type="predicted"/>
<gene>
    <name evidence="4" type="ORF">F3N42_14760</name>
</gene>
<keyword evidence="1" id="KW-0175">Coiled coil</keyword>